<dbReference type="AlphaFoldDB" id="A0A6A0AL84"/>
<evidence type="ECO:0000256" key="1">
    <source>
        <dbReference type="SAM" id="MobiDB-lite"/>
    </source>
</evidence>
<comment type="caution">
    <text evidence="2">The sequence shown here is derived from an EMBL/GenBank/DDBJ whole genome shotgun (WGS) entry which is preliminary data.</text>
</comment>
<reference evidence="2 3" key="1">
    <citation type="submission" date="2020-02" db="EMBL/GenBank/DDBJ databases">
        <title>Draft genome sequence of Haematococcus lacustris strain NIES-144.</title>
        <authorList>
            <person name="Morimoto D."/>
            <person name="Nakagawa S."/>
            <person name="Yoshida T."/>
            <person name="Sawayama S."/>
        </authorList>
    </citation>
    <scope>NUCLEOTIDE SEQUENCE [LARGE SCALE GENOMIC DNA]</scope>
    <source>
        <strain evidence="2 3">NIES-144</strain>
    </source>
</reference>
<organism evidence="2 3">
    <name type="scientific">Haematococcus lacustris</name>
    <name type="common">Green alga</name>
    <name type="synonym">Haematococcus pluvialis</name>
    <dbReference type="NCBI Taxonomy" id="44745"/>
    <lineage>
        <taxon>Eukaryota</taxon>
        <taxon>Viridiplantae</taxon>
        <taxon>Chlorophyta</taxon>
        <taxon>core chlorophytes</taxon>
        <taxon>Chlorophyceae</taxon>
        <taxon>CS clade</taxon>
        <taxon>Chlamydomonadales</taxon>
        <taxon>Haematococcaceae</taxon>
        <taxon>Haematococcus</taxon>
    </lineage>
</organism>
<gene>
    <name evidence="2" type="ORF">HaLaN_32993</name>
</gene>
<feature type="non-terminal residue" evidence="2">
    <location>
        <position position="62"/>
    </location>
</feature>
<feature type="region of interest" description="Disordered" evidence="1">
    <location>
        <begin position="26"/>
        <end position="62"/>
    </location>
</feature>
<dbReference type="Proteomes" id="UP000485058">
    <property type="component" value="Unassembled WGS sequence"/>
</dbReference>
<feature type="compositionally biased region" description="Polar residues" evidence="1">
    <location>
        <begin position="34"/>
        <end position="43"/>
    </location>
</feature>
<protein>
    <submittedName>
        <fullName evidence="2">Uncharacterized protein</fullName>
    </submittedName>
</protein>
<feature type="compositionally biased region" description="Gly residues" evidence="1">
    <location>
        <begin position="53"/>
        <end position="62"/>
    </location>
</feature>
<proteinExistence type="predicted"/>
<dbReference type="EMBL" id="BLLF01009035">
    <property type="protein sequence ID" value="GFH33596.1"/>
    <property type="molecule type" value="Genomic_DNA"/>
</dbReference>
<keyword evidence="3" id="KW-1185">Reference proteome</keyword>
<name>A0A6A0AL84_HAELA</name>
<feature type="non-terminal residue" evidence="2">
    <location>
        <position position="1"/>
    </location>
</feature>
<accession>A0A6A0AL84</accession>
<sequence>MQLGFAAIAISERNRVFVIKHRVEGERHKGSVPRRSNTFHQPETATTTATGSGSQGGGQEQK</sequence>
<evidence type="ECO:0000313" key="3">
    <source>
        <dbReference type="Proteomes" id="UP000485058"/>
    </source>
</evidence>
<evidence type="ECO:0000313" key="2">
    <source>
        <dbReference type="EMBL" id="GFH33596.1"/>
    </source>
</evidence>